<dbReference type="CDD" id="cd04496">
    <property type="entry name" value="SSB_OBF"/>
    <property type="match status" value="1"/>
</dbReference>
<keyword evidence="1 2" id="KW-0238">DNA-binding</keyword>
<dbReference type="PIRSF" id="PIRSF002070">
    <property type="entry name" value="SSB"/>
    <property type="match status" value="1"/>
</dbReference>
<dbReference type="InterPro" id="IPR011344">
    <property type="entry name" value="ssDNA-bd"/>
</dbReference>
<evidence type="ECO:0000256" key="2">
    <source>
        <dbReference type="HAMAP-Rule" id="MF_00984"/>
    </source>
</evidence>
<sequence length="110" mass="12497">MNNVNLIGRLVKDVDLTYTPNGTAVAKFVLAVKRKFPNPTSGEYESDFIKCIAIKKKAEALANYTEKGLRVGITGNLQTRNYEDENKKMHYVTEVFVEDTTLIERKSRPQ</sequence>
<dbReference type="PROSITE" id="PS50935">
    <property type="entry name" value="SSB"/>
    <property type="match status" value="1"/>
</dbReference>
<dbReference type="AlphaFoldDB" id="A0A2G6Q7M8"/>
<dbReference type="Gene3D" id="2.40.50.140">
    <property type="entry name" value="Nucleic acid-binding proteins"/>
    <property type="match status" value="1"/>
</dbReference>
<dbReference type="GO" id="GO:0003697">
    <property type="term" value="F:single-stranded DNA binding"/>
    <property type="evidence" value="ECO:0007669"/>
    <property type="project" value="UniProtKB-UniRule"/>
</dbReference>
<proteinExistence type="inferred from homology"/>
<dbReference type="EMBL" id="NWUW01000026">
    <property type="protein sequence ID" value="PIE92771.1"/>
    <property type="molecule type" value="Genomic_DNA"/>
</dbReference>
<dbReference type="InterPro" id="IPR012340">
    <property type="entry name" value="NA-bd_OB-fold"/>
</dbReference>
<evidence type="ECO:0000313" key="4">
    <source>
        <dbReference type="EMBL" id="PIE92771.1"/>
    </source>
</evidence>
<evidence type="ECO:0000313" key="5">
    <source>
        <dbReference type="Proteomes" id="UP000228484"/>
    </source>
</evidence>
<protein>
    <recommendedName>
        <fullName evidence="2 3">Single-stranded DNA-binding protein</fullName>
        <shortName evidence="2">SSB</shortName>
    </recommendedName>
</protein>
<evidence type="ECO:0000256" key="3">
    <source>
        <dbReference type="PIRNR" id="PIRNR002070"/>
    </source>
</evidence>
<name>A0A2G6Q7M8_9BACI</name>
<organism evidence="4 5">
    <name type="scientific">Bacillus fungorum</name>
    <dbReference type="NCBI Taxonomy" id="2039284"/>
    <lineage>
        <taxon>Bacteria</taxon>
        <taxon>Bacillati</taxon>
        <taxon>Bacillota</taxon>
        <taxon>Bacilli</taxon>
        <taxon>Bacillales</taxon>
        <taxon>Bacillaceae</taxon>
        <taxon>Bacillus</taxon>
    </lineage>
</organism>
<dbReference type="SUPFAM" id="SSF50249">
    <property type="entry name" value="Nucleic acid-binding proteins"/>
    <property type="match status" value="1"/>
</dbReference>
<dbReference type="GO" id="GO:0009295">
    <property type="term" value="C:nucleoid"/>
    <property type="evidence" value="ECO:0007669"/>
    <property type="project" value="TreeGrafter"/>
</dbReference>
<dbReference type="RefSeq" id="WP_099686003.1">
    <property type="nucleotide sequence ID" value="NZ_NWUW01000026.1"/>
</dbReference>
<comment type="caution">
    <text evidence="2">Lacks conserved residue(s) required for the propagation of feature annotation.</text>
</comment>
<dbReference type="Pfam" id="PF00436">
    <property type="entry name" value="SSB"/>
    <property type="match status" value="1"/>
</dbReference>
<dbReference type="PANTHER" id="PTHR10302:SF27">
    <property type="entry name" value="SINGLE-STRANDED DNA-BINDING PROTEIN"/>
    <property type="match status" value="1"/>
</dbReference>
<accession>A0A2G6Q7M8</accession>
<reference evidence="4 5" key="1">
    <citation type="submission" date="2017-09" db="EMBL/GenBank/DDBJ databases">
        <title>Biocontrol bacteria screening and application from spent mushroom substrate.</title>
        <authorList>
            <person name="Sun X."/>
        </authorList>
    </citation>
    <scope>NUCLEOTIDE SEQUENCE [LARGE SCALE GENOMIC DNA]</scope>
    <source>
        <strain evidence="4 5">100374</strain>
    </source>
</reference>
<evidence type="ECO:0000256" key="1">
    <source>
        <dbReference type="ARBA" id="ARBA00023125"/>
    </source>
</evidence>
<comment type="caution">
    <text evidence="4">The sequence shown here is derived from an EMBL/GenBank/DDBJ whole genome shotgun (WGS) entry which is preliminary data.</text>
</comment>
<dbReference type="NCBIfam" id="TIGR00621">
    <property type="entry name" value="ssb"/>
    <property type="match status" value="1"/>
</dbReference>
<dbReference type="PANTHER" id="PTHR10302">
    <property type="entry name" value="SINGLE-STRANDED DNA-BINDING PROTEIN"/>
    <property type="match status" value="1"/>
</dbReference>
<dbReference type="HAMAP" id="MF_00984">
    <property type="entry name" value="SSB"/>
    <property type="match status" value="1"/>
</dbReference>
<dbReference type="Proteomes" id="UP000228484">
    <property type="component" value="Unassembled WGS sequence"/>
</dbReference>
<comment type="subunit">
    <text evidence="2">Homotetramer.</text>
</comment>
<keyword evidence="5" id="KW-1185">Reference proteome</keyword>
<gene>
    <name evidence="4" type="ORF">CO726_24710</name>
</gene>
<dbReference type="InterPro" id="IPR000424">
    <property type="entry name" value="Primosome_PriB/ssb"/>
</dbReference>
<dbReference type="GO" id="GO:0006260">
    <property type="term" value="P:DNA replication"/>
    <property type="evidence" value="ECO:0007669"/>
    <property type="project" value="InterPro"/>
</dbReference>